<keyword evidence="2" id="KW-1133">Transmembrane helix</keyword>
<keyword evidence="4" id="KW-1185">Reference proteome</keyword>
<gene>
    <name evidence="3" type="ORF">GA0074692_3189</name>
</gene>
<accession>A0A1C6SQP4</accession>
<dbReference type="OrthoDB" id="9808870at2"/>
<dbReference type="STRING" id="145854.GA0074692_3189"/>
<proteinExistence type="predicted"/>
<keyword evidence="2" id="KW-0472">Membrane</keyword>
<evidence type="ECO:0000313" key="4">
    <source>
        <dbReference type="Proteomes" id="UP000198959"/>
    </source>
</evidence>
<keyword evidence="2" id="KW-0812">Transmembrane</keyword>
<evidence type="ECO:0000256" key="2">
    <source>
        <dbReference type="SAM" id="Phobius"/>
    </source>
</evidence>
<sequence>MLFAVRRVTAVVAVLAVTVLAVPGTAWAHGVGGSSEMVGGFVWLGTEHMLGLGLSTRLQDVGLPSDGLIPRVLAFNLGVEIGQLIAVAFMFMIGDVLRHYLPRLKDVRLSHGVLVAAGAAAAVLAVTAGPDALRPLQASATVHTDPDSYPGGHHRTDLSHQRHQRSR</sequence>
<feature type="transmembrane region" description="Helical" evidence="2">
    <location>
        <begin position="73"/>
        <end position="97"/>
    </location>
</feature>
<dbReference type="InterPro" id="IPR032809">
    <property type="entry name" value="Put_HupE_UreJ"/>
</dbReference>
<feature type="transmembrane region" description="Helical" evidence="2">
    <location>
        <begin position="109"/>
        <end position="129"/>
    </location>
</feature>
<feature type="region of interest" description="Disordered" evidence="1">
    <location>
        <begin position="141"/>
        <end position="167"/>
    </location>
</feature>
<evidence type="ECO:0000256" key="1">
    <source>
        <dbReference type="SAM" id="MobiDB-lite"/>
    </source>
</evidence>
<name>A0A1C6SQP4_9ACTN</name>
<dbReference type="Pfam" id="PF13795">
    <property type="entry name" value="HupE_UreJ_2"/>
    <property type="match status" value="1"/>
</dbReference>
<evidence type="ECO:0000313" key="3">
    <source>
        <dbReference type="EMBL" id="SCL31850.1"/>
    </source>
</evidence>
<organism evidence="3 4">
    <name type="scientific">Micromonospora pallida</name>
    <dbReference type="NCBI Taxonomy" id="145854"/>
    <lineage>
        <taxon>Bacteria</taxon>
        <taxon>Bacillati</taxon>
        <taxon>Actinomycetota</taxon>
        <taxon>Actinomycetes</taxon>
        <taxon>Micromonosporales</taxon>
        <taxon>Micromonosporaceae</taxon>
        <taxon>Micromonospora</taxon>
    </lineage>
</organism>
<reference evidence="4" key="1">
    <citation type="submission" date="2016-06" db="EMBL/GenBank/DDBJ databases">
        <authorList>
            <person name="Varghese N."/>
            <person name="Submissions Spin"/>
        </authorList>
    </citation>
    <scope>NUCLEOTIDE SEQUENCE [LARGE SCALE GENOMIC DNA]</scope>
    <source>
        <strain evidence="4">DSM 43817</strain>
    </source>
</reference>
<dbReference type="Proteomes" id="UP000198959">
    <property type="component" value="Unassembled WGS sequence"/>
</dbReference>
<dbReference type="RefSeq" id="WP_091645268.1">
    <property type="nucleotide sequence ID" value="NZ_FMHW01000002.1"/>
</dbReference>
<dbReference type="EMBL" id="FMHW01000002">
    <property type="protein sequence ID" value="SCL31850.1"/>
    <property type="molecule type" value="Genomic_DNA"/>
</dbReference>
<protein>
    <submittedName>
        <fullName evidence="3">HupE / UreJ protein</fullName>
    </submittedName>
</protein>
<dbReference type="AlphaFoldDB" id="A0A1C6SQP4"/>